<gene>
    <name evidence="1" type="ORF">OSTLU_9952</name>
</gene>
<organism evidence="1 2">
    <name type="scientific">Ostreococcus lucimarinus (strain CCE9901)</name>
    <dbReference type="NCBI Taxonomy" id="436017"/>
    <lineage>
        <taxon>Eukaryota</taxon>
        <taxon>Viridiplantae</taxon>
        <taxon>Chlorophyta</taxon>
        <taxon>Mamiellophyceae</taxon>
        <taxon>Mamiellales</taxon>
        <taxon>Bathycoccaceae</taxon>
        <taxon>Ostreococcus</taxon>
    </lineage>
</organism>
<dbReference type="AlphaFoldDB" id="A4S7Z6"/>
<accession>A4S7Z6</accession>
<dbReference type="eggNOG" id="ENOG502S3ZV">
    <property type="taxonomic scope" value="Eukaryota"/>
</dbReference>
<dbReference type="HOGENOM" id="CLU_175131_1_0_1"/>
<dbReference type="EMBL" id="CP000594">
    <property type="protein sequence ID" value="ABO99832.1"/>
    <property type="molecule type" value="Genomic_DNA"/>
</dbReference>
<sequence>KRARQHRCNDRLEDVVQSLFEGNPLLTTPPAWSLFVKCMRSEVGDEPRDPFLY</sequence>
<evidence type="ECO:0000313" key="1">
    <source>
        <dbReference type="EMBL" id="ABO99832.1"/>
    </source>
</evidence>
<name>A4S7Z6_OSTLU</name>
<feature type="non-terminal residue" evidence="1">
    <location>
        <position position="53"/>
    </location>
</feature>
<dbReference type="OrthoDB" id="5516192at2759"/>
<dbReference type="Proteomes" id="UP000001568">
    <property type="component" value="Chromosome 14"/>
</dbReference>
<dbReference type="GeneID" id="5005445"/>
<dbReference type="RefSeq" id="XP_001421539.1">
    <property type="nucleotide sequence ID" value="XM_001421502.1"/>
</dbReference>
<dbReference type="KEGG" id="olu:OSTLU_9952"/>
<dbReference type="Gramene" id="ABO99832">
    <property type="protein sequence ID" value="ABO99832"/>
    <property type="gene ID" value="OSTLU_9952"/>
</dbReference>
<dbReference type="PANTHER" id="PTHR36706">
    <property type="entry name" value="UNNAMED PRODUCT"/>
    <property type="match status" value="1"/>
</dbReference>
<dbReference type="STRING" id="436017.A4S7Z6"/>
<evidence type="ECO:0000313" key="2">
    <source>
        <dbReference type="Proteomes" id="UP000001568"/>
    </source>
</evidence>
<keyword evidence="2" id="KW-1185">Reference proteome</keyword>
<feature type="non-terminal residue" evidence="1">
    <location>
        <position position="1"/>
    </location>
</feature>
<proteinExistence type="predicted"/>
<protein>
    <submittedName>
        <fullName evidence="1">Uncharacterized protein</fullName>
    </submittedName>
</protein>
<reference evidence="1 2" key="1">
    <citation type="journal article" date="2007" name="Proc. Natl. Acad. Sci. U.S.A.">
        <title>The tiny eukaryote Ostreococcus provides genomic insights into the paradox of plankton speciation.</title>
        <authorList>
            <person name="Palenik B."/>
            <person name="Grimwood J."/>
            <person name="Aerts A."/>
            <person name="Rouze P."/>
            <person name="Salamov A."/>
            <person name="Putnam N."/>
            <person name="Dupont C."/>
            <person name="Jorgensen R."/>
            <person name="Derelle E."/>
            <person name="Rombauts S."/>
            <person name="Zhou K."/>
            <person name="Otillar R."/>
            <person name="Merchant S.S."/>
            <person name="Podell S."/>
            <person name="Gaasterland T."/>
            <person name="Napoli C."/>
            <person name="Gendler K."/>
            <person name="Manuell A."/>
            <person name="Tai V."/>
            <person name="Vallon O."/>
            <person name="Piganeau G."/>
            <person name="Jancek S."/>
            <person name="Heijde M."/>
            <person name="Jabbari K."/>
            <person name="Bowler C."/>
            <person name="Lohr M."/>
            <person name="Robbens S."/>
            <person name="Werner G."/>
            <person name="Dubchak I."/>
            <person name="Pazour G.J."/>
            <person name="Ren Q."/>
            <person name="Paulsen I."/>
            <person name="Delwiche C."/>
            <person name="Schmutz J."/>
            <person name="Rokhsar D."/>
            <person name="Van de Peer Y."/>
            <person name="Moreau H."/>
            <person name="Grigoriev I.V."/>
        </authorList>
    </citation>
    <scope>NUCLEOTIDE SEQUENCE [LARGE SCALE GENOMIC DNA]</scope>
    <source>
        <strain evidence="1 2">CCE9901</strain>
    </source>
</reference>